<evidence type="ECO:0000313" key="1">
    <source>
        <dbReference type="Proteomes" id="UP000887575"/>
    </source>
</evidence>
<dbReference type="Proteomes" id="UP000887575">
    <property type="component" value="Unassembled WGS sequence"/>
</dbReference>
<keyword evidence="1" id="KW-1185">Reference proteome</keyword>
<sequence length="175" mass="19601">MLGRLCLHRFLRREPLPLRRLIGTNSTLNSSTETQTSSFEDFIDELSTKNHPDKAGQSFPQLLRNSKLMQLGNFDGCLVVGKIVHRVTDDLYIDVGLKFNAVCKAPALNGELYTIGSRVLLRLHDYELSERFLGSKKDLTLLEADGTLLRLLQTGKKPQGEVVAKKETTEEATTI</sequence>
<accession>A0AAF3FFG6</accession>
<dbReference type="GO" id="GO:0005763">
    <property type="term" value="C:mitochondrial small ribosomal subunit"/>
    <property type="evidence" value="ECO:0007669"/>
    <property type="project" value="TreeGrafter"/>
</dbReference>
<dbReference type="WBParaSite" id="MBELARI_LOCUS5642">
    <property type="protein sequence ID" value="MBELARI_LOCUS5642"/>
    <property type="gene ID" value="MBELARI_LOCUS5642"/>
</dbReference>
<name>A0AAF3FFG6_9BILA</name>
<dbReference type="Pfam" id="PF10246">
    <property type="entry name" value="MRP-S35"/>
    <property type="match status" value="1"/>
</dbReference>
<evidence type="ECO:0000313" key="2">
    <source>
        <dbReference type="WBParaSite" id="MBELARI_LOCUS5642"/>
    </source>
</evidence>
<reference evidence="2" key="1">
    <citation type="submission" date="2024-02" db="UniProtKB">
        <authorList>
            <consortium name="WormBaseParasite"/>
        </authorList>
    </citation>
    <scope>IDENTIFICATION</scope>
</reference>
<dbReference type="InterPro" id="IPR019375">
    <property type="entry name" value="Ribosomal_bS1m"/>
</dbReference>
<dbReference type="PANTHER" id="PTHR13447:SF2">
    <property type="entry name" value="SMALL RIBOSOMAL SUBUNIT PROTEIN BS1M"/>
    <property type="match status" value="1"/>
</dbReference>
<dbReference type="PANTHER" id="PTHR13447">
    <property type="entry name" value="MITOCHONDRIAL 28S RIBOSOMAL PROTEIN S28"/>
    <property type="match status" value="1"/>
</dbReference>
<organism evidence="1 2">
    <name type="scientific">Mesorhabditis belari</name>
    <dbReference type="NCBI Taxonomy" id="2138241"/>
    <lineage>
        <taxon>Eukaryota</taxon>
        <taxon>Metazoa</taxon>
        <taxon>Ecdysozoa</taxon>
        <taxon>Nematoda</taxon>
        <taxon>Chromadorea</taxon>
        <taxon>Rhabditida</taxon>
        <taxon>Rhabditina</taxon>
        <taxon>Rhabditomorpha</taxon>
        <taxon>Rhabditoidea</taxon>
        <taxon>Rhabditidae</taxon>
        <taxon>Mesorhabditinae</taxon>
        <taxon>Mesorhabditis</taxon>
    </lineage>
</organism>
<proteinExistence type="predicted"/>
<protein>
    <submittedName>
        <fullName evidence="2">Mitochondrial ribosomal protein S28</fullName>
    </submittedName>
</protein>
<dbReference type="AlphaFoldDB" id="A0AAF3FFG6"/>